<dbReference type="Proteomes" id="UP001203761">
    <property type="component" value="Unassembled WGS sequence"/>
</dbReference>
<evidence type="ECO:0000256" key="1">
    <source>
        <dbReference type="ARBA" id="ARBA00004651"/>
    </source>
</evidence>
<feature type="region of interest" description="Disordered" evidence="8">
    <location>
        <begin position="229"/>
        <end position="267"/>
    </location>
</feature>
<feature type="compositionally biased region" description="Basic and acidic residues" evidence="8">
    <location>
        <begin position="257"/>
        <end position="267"/>
    </location>
</feature>
<dbReference type="PANTHER" id="PTHR30353">
    <property type="entry name" value="INNER MEMBRANE PROTEIN DEDA-RELATED"/>
    <property type="match status" value="1"/>
</dbReference>
<evidence type="ECO:0000256" key="5">
    <source>
        <dbReference type="ARBA" id="ARBA00022989"/>
    </source>
</evidence>
<evidence type="ECO:0000259" key="9">
    <source>
        <dbReference type="Pfam" id="PF09335"/>
    </source>
</evidence>
<feature type="transmembrane region" description="Helical" evidence="7">
    <location>
        <begin position="143"/>
        <end position="165"/>
    </location>
</feature>
<comment type="subcellular location">
    <subcellularLocation>
        <location evidence="1 7">Cell membrane</location>
        <topology evidence="1 7">Multi-pass membrane protein</topology>
    </subcellularLocation>
</comment>
<comment type="caution">
    <text evidence="10">The sequence shown here is derived from an EMBL/GenBank/DDBJ whole genome shotgun (WGS) entry which is preliminary data.</text>
</comment>
<keyword evidence="5 7" id="KW-1133">Transmembrane helix</keyword>
<accession>A0ABT0QVX5</accession>
<gene>
    <name evidence="10" type="ORF">Bequi_00205</name>
</gene>
<keyword evidence="4 7" id="KW-0812">Transmembrane</keyword>
<dbReference type="EMBL" id="JAKNCJ010000001">
    <property type="protein sequence ID" value="MCL6421817.1"/>
    <property type="molecule type" value="Genomic_DNA"/>
</dbReference>
<evidence type="ECO:0000256" key="6">
    <source>
        <dbReference type="ARBA" id="ARBA00023136"/>
    </source>
</evidence>
<feature type="transmembrane region" description="Helical" evidence="7">
    <location>
        <begin position="54"/>
        <end position="82"/>
    </location>
</feature>
<proteinExistence type="inferred from homology"/>
<keyword evidence="11" id="KW-1185">Reference proteome</keyword>
<feature type="transmembrane region" description="Helical" evidence="7">
    <location>
        <begin position="171"/>
        <end position="195"/>
    </location>
</feature>
<organism evidence="10 11">
    <name type="scientific">Brachybacterium equifaecis</name>
    <dbReference type="NCBI Taxonomy" id="2910770"/>
    <lineage>
        <taxon>Bacteria</taxon>
        <taxon>Bacillati</taxon>
        <taxon>Actinomycetota</taxon>
        <taxon>Actinomycetes</taxon>
        <taxon>Micrococcales</taxon>
        <taxon>Dermabacteraceae</taxon>
        <taxon>Brachybacterium</taxon>
    </lineage>
</organism>
<dbReference type="PANTHER" id="PTHR30353:SF0">
    <property type="entry name" value="TRANSMEMBRANE PROTEIN"/>
    <property type="match status" value="1"/>
</dbReference>
<evidence type="ECO:0000256" key="2">
    <source>
        <dbReference type="ARBA" id="ARBA00010792"/>
    </source>
</evidence>
<name>A0ABT0QVX5_9MICO</name>
<keyword evidence="3 7" id="KW-1003">Cell membrane</keyword>
<evidence type="ECO:0000256" key="8">
    <source>
        <dbReference type="SAM" id="MobiDB-lite"/>
    </source>
</evidence>
<reference evidence="10" key="1">
    <citation type="submission" date="2022-02" db="EMBL/GenBank/DDBJ databases">
        <authorList>
            <person name="Lee M."/>
            <person name="Kim S.-J."/>
            <person name="Jung M.-Y."/>
        </authorList>
    </citation>
    <scope>NUCLEOTIDE SEQUENCE</scope>
    <source>
        <strain evidence="10">JHP9</strain>
    </source>
</reference>
<feature type="domain" description="VTT" evidence="9">
    <location>
        <begin position="34"/>
        <end position="159"/>
    </location>
</feature>
<sequence length="267" mass="29055">MSTIQDWILTVGDAWWVHLVVLALCAIDAFFPTVPSESVIVALSSLWSSSGTPAIWLVALAAWAGAFAGDNIAYAIGAKVGWERFGFLRRGRGLAAVKAAESGLDRRALLLLMTARYIPFGRTAVNLTAGAVHYPWQKFWRRALAATAVWALYSCAIGAVAGSWFENNHLLAITVAVVLAVVIALGVERLVALLNRILDRHHERRAAAAVAEQEAALDRIAAEIDEAEAAGDHERSAHLRHRRRQQEIVARAFPRPPTDRARSDAPS</sequence>
<evidence type="ECO:0000313" key="11">
    <source>
        <dbReference type="Proteomes" id="UP001203761"/>
    </source>
</evidence>
<evidence type="ECO:0000256" key="4">
    <source>
        <dbReference type="ARBA" id="ARBA00022692"/>
    </source>
</evidence>
<evidence type="ECO:0000256" key="3">
    <source>
        <dbReference type="ARBA" id="ARBA00022475"/>
    </source>
</evidence>
<keyword evidence="6 7" id="KW-0472">Membrane</keyword>
<dbReference type="Pfam" id="PF09335">
    <property type="entry name" value="VTT_dom"/>
    <property type="match status" value="1"/>
</dbReference>
<protein>
    <submittedName>
        <fullName evidence="10">VTT domain-containing protein</fullName>
    </submittedName>
</protein>
<dbReference type="InterPro" id="IPR032818">
    <property type="entry name" value="DedA-like"/>
</dbReference>
<dbReference type="InterPro" id="IPR032816">
    <property type="entry name" value="VTT_dom"/>
</dbReference>
<dbReference type="RefSeq" id="WP_249735980.1">
    <property type="nucleotide sequence ID" value="NZ_JAKNCJ010000001.1"/>
</dbReference>
<comment type="similarity">
    <text evidence="2 7">Belongs to the DedA family.</text>
</comment>
<feature type="transmembrane region" description="Helical" evidence="7">
    <location>
        <begin position="7"/>
        <end position="34"/>
    </location>
</feature>
<evidence type="ECO:0000256" key="7">
    <source>
        <dbReference type="RuleBase" id="RU367016"/>
    </source>
</evidence>
<evidence type="ECO:0000313" key="10">
    <source>
        <dbReference type="EMBL" id="MCL6421817.1"/>
    </source>
</evidence>